<dbReference type="CDD" id="cd09620">
    <property type="entry name" value="CBM9_like_3"/>
    <property type="match status" value="1"/>
</dbReference>
<evidence type="ECO:0000256" key="1">
    <source>
        <dbReference type="SAM" id="SignalP"/>
    </source>
</evidence>
<evidence type="ECO:0000313" key="2">
    <source>
        <dbReference type="EMBL" id="PVY43338.1"/>
    </source>
</evidence>
<dbReference type="GeneID" id="78297437"/>
<sequence length="302" mass="35033">MKLAMLLLIFPASFCILAEPCPPQAKLLEMRMQSNRMQLNHAILKHPEDYSAACIKKAAEDLAELERDWLTAKDWSSPAPEFTLPHLSSAPVIDGKADEPVWRQARKWLGSFPCSSEKYLADGSIWRLAWHGRYLYGSVFFPDCDMTFYKGRQGESWENRRIWQGDCLEVFVQPDESIPYYLEFLLSPGNTAWILDHVLPESGFWTTIHFHFQYEIQVAGHINDNGYELEFRIDLADFPPYQQRRKPRGGDVLRMTMVRMNLDIRKQEKTVQTSFYPLLHSGHNIFGYAKMILAEGKSLKNH</sequence>
<evidence type="ECO:0000313" key="3">
    <source>
        <dbReference type="Proteomes" id="UP000245959"/>
    </source>
</evidence>
<reference evidence="2 3" key="1">
    <citation type="submission" date="2018-04" db="EMBL/GenBank/DDBJ databases">
        <title>Genomic Encyclopedia of Type Strains, Phase IV (KMG-IV): sequencing the most valuable type-strain genomes for metagenomic binning, comparative biology and taxonomic classification.</title>
        <authorList>
            <person name="Goeker M."/>
        </authorList>
    </citation>
    <scope>NUCLEOTIDE SEQUENCE [LARGE SCALE GENOMIC DNA]</scope>
    <source>
        <strain evidence="2 3">DSM 14823</strain>
    </source>
</reference>
<keyword evidence="1" id="KW-0732">Signal</keyword>
<keyword evidence="3" id="KW-1185">Reference proteome</keyword>
<feature type="signal peptide" evidence="1">
    <location>
        <begin position="1"/>
        <end position="18"/>
    </location>
</feature>
<dbReference type="EMBL" id="QEKH01000009">
    <property type="protein sequence ID" value="PVY43338.1"/>
    <property type="molecule type" value="Genomic_DNA"/>
</dbReference>
<protein>
    <submittedName>
        <fullName evidence="2">Carbohydrate binding protein with CBM9 domain</fullName>
    </submittedName>
</protein>
<organism evidence="2 3">
    <name type="scientific">Victivallis vadensis</name>
    <dbReference type="NCBI Taxonomy" id="172901"/>
    <lineage>
        <taxon>Bacteria</taxon>
        <taxon>Pseudomonadati</taxon>
        <taxon>Lentisphaerota</taxon>
        <taxon>Lentisphaeria</taxon>
        <taxon>Victivallales</taxon>
        <taxon>Victivallaceae</taxon>
        <taxon>Victivallis</taxon>
    </lineage>
</organism>
<dbReference type="SUPFAM" id="SSF49344">
    <property type="entry name" value="CBD9-like"/>
    <property type="match status" value="1"/>
</dbReference>
<dbReference type="Gene3D" id="2.60.40.1190">
    <property type="match status" value="1"/>
</dbReference>
<name>A0A2U1B3W0_9BACT</name>
<proteinExistence type="predicted"/>
<feature type="chain" id="PRO_5015420076" evidence="1">
    <location>
        <begin position="19"/>
        <end position="302"/>
    </location>
</feature>
<accession>A0A2U1B3W0</accession>
<comment type="caution">
    <text evidence="2">The sequence shown here is derived from an EMBL/GenBank/DDBJ whole genome shotgun (WGS) entry which is preliminary data.</text>
</comment>
<dbReference type="RefSeq" id="WP_133245096.1">
    <property type="nucleotide sequence ID" value="NZ_JBNPME010000098.1"/>
</dbReference>
<dbReference type="AlphaFoldDB" id="A0A2U1B3W0"/>
<gene>
    <name evidence="2" type="ORF">C8D82_10923</name>
</gene>
<dbReference type="Proteomes" id="UP000245959">
    <property type="component" value="Unassembled WGS sequence"/>
</dbReference>